<dbReference type="Proteomes" id="UP000466442">
    <property type="component" value="Unassembled WGS sequence"/>
</dbReference>
<dbReference type="AlphaFoldDB" id="A0A8S9XKH3"/>
<dbReference type="InterPro" id="IPR007758">
    <property type="entry name" value="Nucleoporin_NSP1_C"/>
</dbReference>
<feature type="domain" description="Nucleoporin NSP1-like C-terminal" evidence="2">
    <location>
        <begin position="65"/>
        <end position="154"/>
    </location>
</feature>
<organism evidence="3 4">
    <name type="scientific">Apolygus lucorum</name>
    <name type="common">Small green plant bug</name>
    <name type="synonym">Lygocoris lucorum</name>
    <dbReference type="NCBI Taxonomy" id="248454"/>
    <lineage>
        <taxon>Eukaryota</taxon>
        <taxon>Metazoa</taxon>
        <taxon>Ecdysozoa</taxon>
        <taxon>Arthropoda</taxon>
        <taxon>Hexapoda</taxon>
        <taxon>Insecta</taxon>
        <taxon>Pterygota</taxon>
        <taxon>Neoptera</taxon>
        <taxon>Paraneoptera</taxon>
        <taxon>Hemiptera</taxon>
        <taxon>Heteroptera</taxon>
        <taxon>Panheteroptera</taxon>
        <taxon>Cimicomorpha</taxon>
        <taxon>Miridae</taxon>
        <taxon>Mirini</taxon>
        <taxon>Apolygus</taxon>
    </lineage>
</organism>
<gene>
    <name evidence="3" type="ORF">GE061_015278</name>
</gene>
<accession>A0A8S9XKH3</accession>
<keyword evidence="4" id="KW-1185">Reference proteome</keyword>
<feature type="compositionally biased region" description="Basic and acidic residues" evidence="1">
    <location>
        <begin position="12"/>
        <end position="30"/>
    </location>
</feature>
<dbReference type="Pfam" id="PF05064">
    <property type="entry name" value="Nsp1_C"/>
    <property type="match status" value="1"/>
</dbReference>
<reference evidence="3" key="1">
    <citation type="journal article" date="2021" name="Mol. Ecol. Resour.">
        <title>Apolygus lucorum genome provides insights into omnivorousness and mesophyll feeding.</title>
        <authorList>
            <person name="Liu Y."/>
            <person name="Liu H."/>
            <person name="Wang H."/>
            <person name="Huang T."/>
            <person name="Liu B."/>
            <person name="Yang B."/>
            <person name="Yin L."/>
            <person name="Li B."/>
            <person name="Zhang Y."/>
            <person name="Zhang S."/>
            <person name="Jiang F."/>
            <person name="Zhang X."/>
            <person name="Ren Y."/>
            <person name="Wang B."/>
            <person name="Wang S."/>
            <person name="Lu Y."/>
            <person name="Wu K."/>
            <person name="Fan W."/>
            <person name="Wang G."/>
        </authorList>
    </citation>
    <scope>NUCLEOTIDE SEQUENCE</scope>
    <source>
        <strain evidence="3">12Hb</strain>
    </source>
</reference>
<evidence type="ECO:0000259" key="2">
    <source>
        <dbReference type="Pfam" id="PF05064"/>
    </source>
</evidence>
<comment type="caution">
    <text evidence="3">The sequence shown here is derived from an EMBL/GenBank/DDBJ whole genome shotgun (WGS) entry which is preliminary data.</text>
</comment>
<evidence type="ECO:0000256" key="1">
    <source>
        <dbReference type="SAM" id="MobiDB-lite"/>
    </source>
</evidence>
<feature type="compositionally biased region" description="Polar residues" evidence="1">
    <location>
        <begin position="1"/>
        <end position="10"/>
    </location>
</feature>
<name>A0A8S9XKH3_APOLU</name>
<dbReference type="EMBL" id="WIXP02000006">
    <property type="protein sequence ID" value="KAF6209530.1"/>
    <property type="molecule type" value="Genomic_DNA"/>
</dbReference>
<dbReference type="OrthoDB" id="344345at2759"/>
<sequence>MSDLNSNWEISHNGDKKVKQNKARSEEERLNSGITSKTVQLCGTASSGRTMQGLQTPSPGEGRFTFGQFSQKMNEWMKELLESEKDFVDMTAQVNATDRMVFQNISRLECLHKSLIKLGQSQVEVNSDLNRIGGEIILIEDAVRNIENIADTKQACQPKQTTKVDSPRGSCLDDTLEHLYNFMVQMNSDLNHMNGRLTDIIHASNFQLNAEGSSDPILSIGCILNHHYECLVDIEDAYFKFERLLKWKLQLKESKHNQRSKSLLILQPYVEL</sequence>
<evidence type="ECO:0000313" key="3">
    <source>
        <dbReference type="EMBL" id="KAF6209530.1"/>
    </source>
</evidence>
<evidence type="ECO:0000313" key="4">
    <source>
        <dbReference type="Proteomes" id="UP000466442"/>
    </source>
</evidence>
<protein>
    <recommendedName>
        <fullName evidence="2">Nucleoporin NSP1-like C-terminal domain-containing protein</fullName>
    </recommendedName>
</protein>
<proteinExistence type="predicted"/>
<feature type="region of interest" description="Disordered" evidence="1">
    <location>
        <begin position="1"/>
        <end position="32"/>
    </location>
</feature>